<keyword evidence="1" id="KW-0812">Transmembrane</keyword>
<protein>
    <submittedName>
        <fullName evidence="2">Uncharacterized protein</fullName>
    </submittedName>
</protein>
<accession>A0A6C0BZI5</accession>
<name>A0A6C0BZI5_9ZZZZ</name>
<dbReference type="EMBL" id="MN739279">
    <property type="protein sequence ID" value="QHS96798.1"/>
    <property type="molecule type" value="Genomic_DNA"/>
</dbReference>
<reference evidence="2" key="1">
    <citation type="journal article" date="2020" name="Nature">
        <title>Giant virus diversity and host interactions through global metagenomics.</title>
        <authorList>
            <person name="Schulz F."/>
            <person name="Roux S."/>
            <person name="Paez-Espino D."/>
            <person name="Jungbluth S."/>
            <person name="Walsh D.A."/>
            <person name="Denef V.J."/>
            <person name="McMahon K.D."/>
            <person name="Konstantinidis K.T."/>
            <person name="Eloe-Fadrosh E.A."/>
            <person name="Kyrpides N.C."/>
            <person name="Woyke T."/>
        </authorList>
    </citation>
    <scope>NUCLEOTIDE SEQUENCE</scope>
    <source>
        <strain evidence="2">GVMAG-M-3300020166-5</strain>
    </source>
</reference>
<organism evidence="2">
    <name type="scientific">viral metagenome</name>
    <dbReference type="NCBI Taxonomy" id="1070528"/>
    <lineage>
        <taxon>unclassified sequences</taxon>
        <taxon>metagenomes</taxon>
        <taxon>organismal metagenomes</taxon>
    </lineage>
</organism>
<dbReference type="AlphaFoldDB" id="A0A6C0BZI5"/>
<feature type="transmembrane region" description="Helical" evidence="1">
    <location>
        <begin position="29"/>
        <end position="52"/>
    </location>
</feature>
<proteinExistence type="predicted"/>
<evidence type="ECO:0000313" key="2">
    <source>
        <dbReference type="EMBL" id="QHS96798.1"/>
    </source>
</evidence>
<evidence type="ECO:0000256" key="1">
    <source>
        <dbReference type="SAM" id="Phobius"/>
    </source>
</evidence>
<keyword evidence="1" id="KW-1133">Transmembrane helix</keyword>
<keyword evidence="1" id="KW-0472">Membrane</keyword>
<sequence length="108" mass="12655">MNAPLLTESGTRYYIGGSLKECRKFKDKYITLLFNLGMIALFIIFFGSILMYRYNGNISPAEIDLRNRKKKEYIISKLNQLGEIKQKKSMITDIPMWNNNPDLDVIRR</sequence>